<dbReference type="Pfam" id="PF19614">
    <property type="entry name" value="DUF6119"/>
    <property type="match status" value="1"/>
</dbReference>
<evidence type="ECO:0000313" key="1">
    <source>
        <dbReference type="EMBL" id="WOS76284.1"/>
    </source>
</evidence>
<reference evidence="1" key="1">
    <citation type="submission" date="2023-06" db="EMBL/GenBank/DDBJ databases">
        <authorList>
            <consortium name="Clinical and Environmental Microbiology Branch: Whole genome sequencing antimicrobial resistance pathogens in the healthcare setting"/>
        </authorList>
    </citation>
    <scope>NUCLEOTIDE SEQUENCE</scope>
    <source>
        <strain evidence="1">2021CK-01020</strain>
    </source>
</reference>
<sequence length="569" mass="65724">MSLEKLTVYKIKEHITSFDEFINETDGKRRPLPPLRPIRIENAPAGVEVQASFSHKKHETQKTAADVPWIVFINEGTDEPINFNCRNTFPCAVVAIKITTQNISKFYALTFGLGAETFLDNEKIVRDFGLRVAMNICDTEKLRRIQTNIHEAVSTHAERQISTGSNLSVFQINDEKEFLRSVTGVARAEYNFIKSFTGKDNISLKIKNDNPLNWESLIPKLQTLEDAYNQDNYLQVFQGYSKFHFENDPNTIQQLDSEVFERIRNGNFENIHLSPPEFTDFESRYFTYKAEGGDQHDDLSVDDFITSRRAFSDRSSINSLKTHKIYVWSSETGNKVTSWPVYRCLVAEIELNNDTYILSMAQWKKVSTDFKQEVEDYVSDIPSNQSAYLTNNVSIWDAQRNQNREEIYNQELYNTNNDIFLFDKAKVHIAGERIYEVCDLLHSDKSLIHVKRLKSGSASISHLFLQGKFYSDAFISDQKCRESMREHITENHNERPTQAFTDILPDNRNDIVTNDYTIIFCILTEKADPDINSLPFMARYELMHSHKHINQALGFKCEYKLVSVVLGPP</sequence>
<evidence type="ECO:0000313" key="2">
    <source>
        <dbReference type="Proteomes" id="UP001297540"/>
    </source>
</evidence>
<dbReference type="RefSeq" id="WP_003085674.1">
    <property type="nucleotide sequence ID" value="NZ_AP014622.1"/>
</dbReference>
<organism evidence="1 2">
    <name type="scientific">Pseudomonas aeruginosa</name>
    <dbReference type="NCBI Taxonomy" id="287"/>
    <lineage>
        <taxon>Bacteria</taxon>
        <taxon>Pseudomonadati</taxon>
        <taxon>Pseudomonadota</taxon>
        <taxon>Gammaproteobacteria</taxon>
        <taxon>Pseudomonadales</taxon>
        <taxon>Pseudomonadaceae</taxon>
        <taxon>Pseudomonas</taxon>
    </lineage>
</organism>
<accession>A0AAQ3LKZ3</accession>
<dbReference type="EMBL" id="CP136986">
    <property type="protein sequence ID" value="WOS76284.1"/>
    <property type="molecule type" value="Genomic_DNA"/>
</dbReference>
<dbReference type="NCBIfam" id="TIGR04141">
    <property type="entry name" value="TIGR04141 family sporadically distributed protein"/>
    <property type="match status" value="1"/>
</dbReference>
<dbReference type="AlphaFoldDB" id="A0AAQ3LKZ3"/>
<reference evidence="1" key="2">
    <citation type="submission" date="2023-10" db="EMBL/GenBank/DDBJ databases">
        <title>Pathogen: clinical or host-associated sample.</title>
        <authorList>
            <person name="Hergert J."/>
            <person name="Casey R."/>
            <person name="Wagner J."/>
            <person name="Young E.L."/>
            <person name="Oakeson K.F."/>
        </authorList>
    </citation>
    <scope>NUCLEOTIDE SEQUENCE</scope>
    <source>
        <strain evidence="1">2021CK-01020</strain>
    </source>
</reference>
<proteinExistence type="predicted"/>
<gene>
    <name evidence="1" type="ORF">L4V69_27890</name>
</gene>
<dbReference type="Proteomes" id="UP001297540">
    <property type="component" value="Chromosome"/>
</dbReference>
<protein>
    <submittedName>
        <fullName evidence="1">DUF6119 family protein</fullName>
    </submittedName>
</protein>
<dbReference type="InterPro" id="IPR026487">
    <property type="entry name" value="CHP04141"/>
</dbReference>
<dbReference type="KEGG" id="paeb:NCGM1900_1954"/>
<name>A0AAQ3LKZ3_PSEAI</name>